<dbReference type="PANTHER" id="PTHR30502:SF0">
    <property type="entry name" value="PHOSPHOENOLPYRUVATE CARBOXYLASE FAMILY PROTEIN"/>
    <property type="match status" value="1"/>
</dbReference>
<evidence type="ECO:0000313" key="5">
    <source>
        <dbReference type="EMBL" id="MBX0297043.1"/>
    </source>
</evidence>
<evidence type="ECO:0000256" key="2">
    <source>
        <dbReference type="ARBA" id="ARBA00022723"/>
    </source>
</evidence>
<dbReference type="RefSeq" id="WP_220581635.1">
    <property type="nucleotide sequence ID" value="NZ_RKLT01000013.1"/>
</dbReference>
<dbReference type="InterPro" id="IPR040442">
    <property type="entry name" value="Pyrv_kinase-like_dom_sf"/>
</dbReference>
<comment type="caution">
    <text evidence="5">The sequence shown here is derived from an EMBL/GenBank/DDBJ whole genome shotgun (WGS) entry which is preliminary data.</text>
</comment>
<comment type="similarity">
    <text evidence="1">Belongs to the HpcH/HpaI aldolase family.</text>
</comment>
<dbReference type="GO" id="GO:0005737">
    <property type="term" value="C:cytoplasm"/>
    <property type="evidence" value="ECO:0007669"/>
    <property type="project" value="TreeGrafter"/>
</dbReference>
<protein>
    <submittedName>
        <fullName evidence="5">Aldolase</fullName>
    </submittedName>
</protein>
<evidence type="ECO:0000259" key="4">
    <source>
        <dbReference type="Pfam" id="PF03328"/>
    </source>
</evidence>
<feature type="domain" description="HpcH/HpaI aldolase/citrate lyase" evidence="4">
    <location>
        <begin position="18"/>
        <end position="239"/>
    </location>
</feature>
<dbReference type="InterPro" id="IPR050251">
    <property type="entry name" value="HpcH-HpaI_aldolase"/>
</dbReference>
<reference evidence="5 6" key="1">
    <citation type="submission" date="2021-06" db="EMBL/GenBank/DDBJ databases">
        <title>Halomicroarcula sp. a new haloarchaeum isolated from saline soil.</title>
        <authorList>
            <person name="Duran-Viseras A."/>
            <person name="Sanchez-Porro C."/>
            <person name="Ventosa A."/>
        </authorList>
    </citation>
    <scope>NUCLEOTIDE SEQUENCE [LARGE SCALE GENOMIC DNA]</scope>
    <source>
        <strain evidence="5 6">F27</strain>
    </source>
</reference>
<dbReference type="InterPro" id="IPR005000">
    <property type="entry name" value="Aldolase/citrate-lyase_domain"/>
</dbReference>
<dbReference type="GO" id="GO:0046872">
    <property type="term" value="F:metal ion binding"/>
    <property type="evidence" value="ECO:0007669"/>
    <property type="project" value="UniProtKB-KW"/>
</dbReference>
<name>A0AAW4PHD7_9EURY</name>
<evidence type="ECO:0000256" key="1">
    <source>
        <dbReference type="ARBA" id="ARBA00005568"/>
    </source>
</evidence>
<dbReference type="Pfam" id="PF03328">
    <property type="entry name" value="HpcH_HpaI"/>
    <property type="match status" value="1"/>
</dbReference>
<evidence type="ECO:0000256" key="3">
    <source>
        <dbReference type="ARBA" id="ARBA00023239"/>
    </source>
</evidence>
<dbReference type="InterPro" id="IPR015813">
    <property type="entry name" value="Pyrv/PenolPyrv_kinase-like_dom"/>
</dbReference>
<gene>
    <name evidence="5" type="ORF">EGH23_19375</name>
</gene>
<dbReference type="EMBL" id="RKLT01000013">
    <property type="protein sequence ID" value="MBX0297043.1"/>
    <property type="molecule type" value="Genomic_DNA"/>
</dbReference>
<keyword evidence="2" id="KW-0479">Metal-binding</keyword>
<dbReference type="Proteomes" id="UP001430455">
    <property type="component" value="Unassembled WGS sequence"/>
</dbReference>
<keyword evidence="6" id="KW-1185">Reference proteome</keyword>
<dbReference type="Gene3D" id="3.20.20.60">
    <property type="entry name" value="Phosphoenolpyruvate-binding domains"/>
    <property type="match status" value="1"/>
</dbReference>
<organism evidence="5 6">
    <name type="scientific">Haloarcula nitratireducens</name>
    <dbReference type="NCBI Taxonomy" id="2487749"/>
    <lineage>
        <taxon>Archaea</taxon>
        <taxon>Methanobacteriati</taxon>
        <taxon>Methanobacteriota</taxon>
        <taxon>Stenosarchaea group</taxon>
        <taxon>Halobacteria</taxon>
        <taxon>Halobacteriales</taxon>
        <taxon>Haloarculaceae</taxon>
        <taxon>Haloarcula</taxon>
    </lineage>
</organism>
<sequence length="253" mass="26732">MGEQTLKQQLESGATTVGTFQSIDSAAVAEVSGLAGFDFTILDQEHGPLTAETSLPLCAAAERGGASPVVRVRENAPPEIQRALDIGAAGVQIPQIESRADAEAAVAAARFEPLGERGLSPYVRAGEYDGGENYTDEQNESTLVIVHVEGQAGLDNLDEILAVEGIDVVFLGPYDLSQSLGIPGQVTDDRVEETMEDVCERAREAGKILGTYADTPELAQQWIDVGIQYVAVSVDATLLKGAFEDVVKAIDAE</sequence>
<keyword evidence="3" id="KW-0456">Lyase</keyword>
<evidence type="ECO:0000313" key="6">
    <source>
        <dbReference type="Proteomes" id="UP001430455"/>
    </source>
</evidence>
<dbReference type="SUPFAM" id="SSF51621">
    <property type="entry name" value="Phosphoenolpyruvate/pyruvate domain"/>
    <property type="match status" value="1"/>
</dbReference>
<dbReference type="PANTHER" id="PTHR30502">
    <property type="entry name" value="2-KETO-3-DEOXY-L-RHAMNONATE ALDOLASE"/>
    <property type="match status" value="1"/>
</dbReference>
<proteinExistence type="inferred from homology"/>
<dbReference type="GO" id="GO:0016832">
    <property type="term" value="F:aldehyde-lyase activity"/>
    <property type="evidence" value="ECO:0007669"/>
    <property type="project" value="TreeGrafter"/>
</dbReference>
<dbReference type="AlphaFoldDB" id="A0AAW4PHD7"/>
<accession>A0AAW4PHD7</accession>